<dbReference type="Proteomes" id="UP000005220">
    <property type="component" value="Chromosome 1"/>
</dbReference>
<organism evidence="3 4">
    <name type="scientific">Kazachstania africana (strain ATCC 22294 / BCRC 22015 / CBS 2517 / CECT 1963 / NBRC 1671 / NRRL Y-8276)</name>
    <name type="common">Yeast</name>
    <name type="synonym">Kluyveromyces africanus</name>
    <dbReference type="NCBI Taxonomy" id="1071382"/>
    <lineage>
        <taxon>Eukaryota</taxon>
        <taxon>Fungi</taxon>
        <taxon>Dikarya</taxon>
        <taxon>Ascomycota</taxon>
        <taxon>Saccharomycotina</taxon>
        <taxon>Saccharomycetes</taxon>
        <taxon>Saccharomycetales</taxon>
        <taxon>Saccharomycetaceae</taxon>
        <taxon>Kazachstania</taxon>
    </lineage>
</organism>
<feature type="transmembrane region" description="Helical" evidence="2">
    <location>
        <begin position="99"/>
        <end position="120"/>
    </location>
</feature>
<proteinExistence type="predicted"/>
<keyword evidence="2" id="KW-0812">Transmembrane</keyword>
<dbReference type="RefSeq" id="XP_003954658.1">
    <property type="nucleotide sequence ID" value="XM_003954609.1"/>
</dbReference>
<dbReference type="KEGG" id="kaf:KAFR_0A00850"/>
<feature type="transmembrane region" description="Helical" evidence="2">
    <location>
        <begin position="68"/>
        <end position="87"/>
    </location>
</feature>
<dbReference type="FunCoup" id="H2AMC3">
    <property type="interactions" value="35"/>
</dbReference>
<dbReference type="HOGENOM" id="CLU_019067_0_0_1"/>
<dbReference type="InParanoid" id="H2AMC3"/>
<feature type="transmembrane region" description="Helical" evidence="2">
    <location>
        <begin position="33"/>
        <end position="56"/>
    </location>
</feature>
<feature type="transmembrane region" description="Helical" evidence="2">
    <location>
        <begin position="6"/>
        <end position="26"/>
    </location>
</feature>
<keyword evidence="2" id="KW-0472">Membrane</keyword>
<feature type="region of interest" description="Disordered" evidence="1">
    <location>
        <begin position="736"/>
        <end position="761"/>
    </location>
</feature>
<keyword evidence="2" id="KW-1133">Transmembrane helix</keyword>
<name>H2AMC3_KAZAF</name>
<evidence type="ECO:0000256" key="1">
    <source>
        <dbReference type="SAM" id="MobiDB-lite"/>
    </source>
</evidence>
<feature type="compositionally biased region" description="Polar residues" evidence="1">
    <location>
        <begin position="208"/>
        <end position="218"/>
    </location>
</feature>
<dbReference type="AlphaFoldDB" id="H2AMC3"/>
<reference evidence="3 4" key="1">
    <citation type="journal article" date="2011" name="Proc. Natl. Acad. Sci. U.S.A.">
        <title>Evolutionary erosion of yeast sex chromosomes by mating-type switching accidents.</title>
        <authorList>
            <person name="Gordon J.L."/>
            <person name="Armisen D."/>
            <person name="Proux-Wera E."/>
            <person name="Oheigeartaigh S.S."/>
            <person name="Byrne K.P."/>
            <person name="Wolfe K.H."/>
        </authorList>
    </citation>
    <scope>NUCLEOTIDE SEQUENCE [LARGE SCALE GENOMIC DNA]</scope>
    <source>
        <strain evidence="4">ATCC 22294 / BCRC 22015 / CBS 2517 / CECT 1963 / NBRC 1671 / NRRL Y-8276</strain>
    </source>
</reference>
<protein>
    <submittedName>
        <fullName evidence="3">Uncharacterized protein</fullName>
    </submittedName>
</protein>
<evidence type="ECO:0000313" key="3">
    <source>
        <dbReference type="EMBL" id="CCF55523.1"/>
    </source>
</evidence>
<evidence type="ECO:0000313" key="4">
    <source>
        <dbReference type="Proteomes" id="UP000005220"/>
    </source>
</evidence>
<dbReference type="OrthoDB" id="4068368at2759"/>
<accession>H2AMC3</accession>
<dbReference type="EMBL" id="HE650821">
    <property type="protein sequence ID" value="CCF55523.1"/>
    <property type="molecule type" value="Genomic_DNA"/>
</dbReference>
<sequence length="794" mass="89196">MTKIVGLASVFLSFALGSLCILLLSLSHQQEISLILITCSSFLYGLVLLVTLLIRVPFEKVIRGTVDYILQLITLGSSVAFFSNLIKQENISTSLLQKRVLIATGSILLFSLFCNGYFIGMESTATSPSKETLHDAEQNIPEYTEKNRFVPVKNSSQTLTPDMDIQEQNYNEIENKINWLMDDLPQNAYSDQMSNRSVIHHELKRVTSLRNSSAQKNARSIKAPSSKRRKNKLASIKQKFGFTQSIVTKKNASNSNKVNNSNKGRLVVSIRDSEKLFRTSDLTKRISNMTFSNSAIGFDNLLNSVAETSRSEVLNTSHLASVEKLSEQLMVASPALIQERSAIERINSALLPPCLRLTETSRQPSFDVEDEPQLGNQINDLNDRFDSEQKSNCATNVLDNNNLRQISEIIDLNFDHTSLYSAEHVEFPPNVTLEMWRKDKESFLKREESINREALLPPFKFDLGKALAYSANDDSPLSSPVETDRKLHLDLNQKIISNDRRDISAIIKLVERSNEDAISQLDKFLNEFSLEEGTENQCLEESLSHKNSMSVISDDATRDTITGVRAHHSPSKSIASIISGNESFTKKSQHALNSILKHSRTNSQVTYTFPSSTNFGRSVHSSPTKSQRIKRMGKKLSLSSITDAVSSSFSQEFTTPLGSRSHNRGKSVDFSYLHSIQNNSSPIKTISREHSLRDNRRHSLAPSILLRDTARSSIYLHSNATVHPNQEVAFDVTLNNNSFNEPQDQSRSVSHPDSIESTESANMYPDIVMSEYDREKWNTMRTLNIIDSKGQIKI</sequence>
<evidence type="ECO:0000256" key="2">
    <source>
        <dbReference type="SAM" id="Phobius"/>
    </source>
</evidence>
<keyword evidence="4" id="KW-1185">Reference proteome</keyword>
<dbReference type="GeneID" id="13886196"/>
<gene>
    <name evidence="3" type="primary">KAFR0A00850</name>
    <name evidence="3" type="ORF">KAFR_0A00850</name>
</gene>
<dbReference type="eggNOG" id="ENOG502RMJZ">
    <property type="taxonomic scope" value="Eukaryota"/>
</dbReference>
<feature type="region of interest" description="Disordered" evidence="1">
    <location>
        <begin position="208"/>
        <end position="230"/>
    </location>
</feature>